<dbReference type="PANTHER" id="PTHR13292">
    <property type="entry name" value="AUTOPHAGY-RELATED PROTEIN 101"/>
    <property type="match status" value="1"/>
</dbReference>
<keyword evidence="5" id="KW-1185">Reference proteome</keyword>
<comment type="caution">
    <text evidence="4">The sequence shown here is derived from an EMBL/GenBank/DDBJ whole genome shotgun (WGS) entry which is preliminary data.</text>
</comment>
<name>A0A9P6EFQ3_9AGAR</name>
<dbReference type="AlphaFoldDB" id="A0A9P6EFQ3"/>
<dbReference type="EMBL" id="MU157854">
    <property type="protein sequence ID" value="KAF9528261.1"/>
    <property type="molecule type" value="Genomic_DNA"/>
</dbReference>
<comment type="similarity">
    <text evidence="1">Belongs to the ATG101 family.</text>
</comment>
<dbReference type="InterPro" id="IPR012445">
    <property type="entry name" value="ATG101"/>
</dbReference>
<dbReference type="Pfam" id="PF07855">
    <property type="entry name" value="ATG101"/>
    <property type="match status" value="1"/>
</dbReference>
<dbReference type="GO" id="GO:1990316">
    <property type="term" value="C:Atg1/ULK1 kinase complex"/>
    <property type="evidence" value="ECO:0007669"/>
    <property type="project" value="TreeGrafter"/>
</dbReference>
<dbReference type="GO" id="GO:0000045">
    <property type="term" value="P:autophagosome assembly"/>
    <property type="evidence" value="ECO:0007669"/>
    <property type="project" value="TreeGrafter"/>
</dbReference>
<accession>A0A9P6EFQ3</accession>
<dbReference type="GO" id="GO:0019901">
    <property type="term" value="F:protein kinase binding"/>
    <property type="evidence" value="ECO:0007669"/>
    <property type="project" value="TreeGrafter"/>
</dbReference>
<sequence>MINVELPTITVDLVLDRSTAKDVLHGVLHAILFHRLFGTIKPTSFEVLDITVPGVSDPETERLVNEKVEAFWRGVEGGNNKRGTITVTLSEKKMKKNYWFSVGEEEVPWEQWVINAELKQPKTDRERQTFQSSLASTLSKAIETMINYTSSERGRAVVPPITDAKGISPFPFKVTVKIGNMEVS</sequence>
<evidence type="ECO:0000313" key="4">
    <source>
        <dbReference type="EMBL" id="KAF9528261.1"/>
    </source>
</evidence>
<organism evidence="4 5">
    <name type="scientific">Crepidotus variabilis</name>
    <dbReference type="NCBI Taxonomy" id="179855"/>
    <lineage>
        <taxon>Eukaryota</taxon>
        <taxon>Fungi</taxon>
        <taxon>Dikarya</taxon>
        <taxon>Basidiomycota</taxon>
        <taxon>Agaricomycotina</taxon>
        <taxon>Agaricomycetes</taxon>
        <taxon>Agaricomycetidae</taxon>
        <taxon>Agaricales</taxon>
        <taxon>Agaricineae</taxon>
        <taxon>Crepidotaceae</taxon>
        <taxon>Crepidotus</taxon>
    </lineage>
</organism>
<protein>
    <recommendedName>
        <fullName evidence="2">Autophagy-related protein 101</fullName>
    </recommendedName>
</protein>
<evidence type="ECO:0000313" key="5">
    <source>
        <dbReference type="Proteomes" id="UP000807306"/>
    </source>
</evidence>
<dbReference type="Proteomes" id="UP000807306">
    <property type="component" value="Unassembled WGS sequence"/>
</dbReference>
<keyword evidence="3" id="KW-0072">Autophagy</keyword>
<reference evidence="4" key="1">
    <citation type="submission" date="2020-11" db="EMBL/GenBank/DDBJ databases">
        <authorList>
            <consortium name="DOE Joint Genome Institute"/>
            <person name="Ahrendt S."/>
            <person name="Riley R."/>
            <person name="Andreopoulos W."/>
            <person name="Labutti K."/>
            <person name="Pangilinan J."/>
            <person name="Ruiz-Duenas F.J."/>
            <person name="Barrasa J.M."/>
            <person name="Sanchez-Garcia M."/>
            <person name="Camarero S."/>
            <person name="Miyauchi S."/>
            <person name="Serrano A."/>
            <person name="Linde D."/>
            <person name="Babiker R."/>
            <person name="Drula E."/>
            <person name="Ayuso-Fernandez I."/>
            <person name="Pacheco R."/>
            <person name="Padilla G."/>
            <person name="Ferreira P."/>
            <person name="Barriuso J."/>
            <person name="Kellner H."/>
            <person name="Castanera R."/>
            <person name="Alfaro M."/>
            <person name="Ramirez L."/>
            <person name="Pisabarro A.G."/>
            <person name="Kuo A."/>
            <person name="Tritt A."/>
            <person name="Lipzen A."/>
            <person name="He G."/>
            <person name="Yan M."/>
            <person name="Ng V."/>
            <person name="Cullen D."/>
            <person name="Martin F."/>
            <person name="Rosso M.-N."/>
            <person name="Henrissat B."/>
            <person name="Hibbett D."/>
            <person name="Martinez A.T."/>
            <person name="Grigoriev I.V."/>
        </authorList>
    </citation>
    <scope>NUCLEOTIDE SEQUENCE</scope>
    <source>
        <strain evidence="4">CBS 506.95</strain>
    </source>
</reference>
<evidence type="ECO:0000256" key="2">
    <source>
        <dbReference type="ARBA" id="ARBA00018874"/>
    </source>
</evidence>
<evidence type="ECO:0000256" key="1">
    <source>
        <dbReference type="ARBA" id="ARBA00007130"/>
    </source>
</evidence>
<dbReference type="PANTHER" id="PTHR13292:SF0">
    <property type="entry name" value="AUTOPHAGY-RELATED PROTEIN 101"/>
    <property type="match status" value="1"/>
</dbReference>
<evidence type="ECO:0000256" key="3">
    <source>
        <dbReference type="ARBA" id="ARBA00023006"/>
    </source>
</evidence>
<proteinExistence type="inferred from homology"/>
<gene>
    <name evidence="4" type="ORF">CPB83DRAFT_791919</name>
</gene>
<dbReference type="OrthoDB" id="10259639at2759"/>
<dbReference type="GO" id="GO:0000407">
    <property type="term" value="C:phagophore assembly site"/>
    <property type="evidence" value="ECO:0007669"/>
    <property type="project" value="TreeGrafter"/>
</dbReference>